<evidence type="ECO:0000313" key="2">
    <source>
        <dbReference type="Proteomes" id="UP000433577"/>
    </source>
</evidence>
<keyword evidence="2" id="KW-1185">Reference proteome</keyword>
<accession>A0A7Z2GN39</accession>
<dbReference type="KEGG" id="pacs:FAZ98_22180"/>
<dbReference type="AlphaFoldDB" id="A0A7Z2GN39"/>
<protein>
    <submittedName>
        <fullName evidence="1">Uncharacterized protein</fullName>
    </submittedName>
</protein>
<gene>
    <name evidence="1" type="ORF">FAZ98_22180</name>
</gene>
<dbReference type="RefSeq" id="WP_158953847.1">
    <property type="nucleotide sequence ID" value="NZ_CP046914.1"/>
</dbReference>
<evidence type="ECO:0000313" key="1">
    <source>
        <dbReference type="EMBL" id="QGZ64429.1"/>
    </source>
</evidence>
<reference evidence="1 2" key="1">
    <citation type="submission" date="2019-12" db="EMBL/GenBank/DDBJ databases">
        <title>Paraburkholderia acidiphila 7Q-K02 sp. nov and Paraburkholderia acidisoli DHF22 sp. nov., two strains isolated from forest soil.</title>
        <authorList>
            <person name="Gao Z."/>
            <person name="Qiu L."/>
        </authorList>
    </citation>
    <scope>NUCLEOTIDE SEQUENCE [LARGE SCALE GENOMIC DNA]</scope>
    <source>
        <strain evidence="1 2">DHF22</strain>
    </source>
</reference>
<proteinExistence type="predicted"/>
<dbReference type="EMBL" id="CP046914">
    <property type="protein sequence ID" value="QGZ64429.1"/>
    <property type="molecule type" value="Genomic_DNA"/>
</dbReference>
<dbReference type="OrthoDB" id="9087640at2"/>
<organism evidence="1 2">
    <name type="scientific">Paraburkholderia acidisoli</name>
    <dbReference type="NCBI Taxonomy" id="2571748"/>
    <lineage>
        <taxon>Bacteria</taxon>
        <taxon>Pseudomonadati</taxon>
        <taxon>Pseudomonadota</taxon>
        <taxon>Betaproteobacteria</taxon>
        <taxon>Burkholderiales</taxon>
        <taxon>Burkholderiaceae</taxon>
        <taxon>Paraburkholderia</taxon>
    </lineage>
</organism>
<name>A0A7Z2GN39_9BURK</name>
<sequence>MRPARAFFDLQVRFAHEAARLTGAPLVGALLEWTNLYVRFGAGRAFDPAHPLWAAYSSGIDESAPLAQQCEWTWRYLQRCPTHRASPYVIASFGCFAYARDAHGGVRLHFDPRVDRGMSPLDIRRRHARRAELQRLIEHVCEHDPAWSSLELHGTSWLYNVPAYRGLFPDVYVASAQPVPRWRALSLWGQFLDRHGALREMPAAGMLTRVAQLRNIEEGIAQCFPFQALAVSAPIQLLREHFSA</sequence>
<dbReference type="Proteomes" id="UP000433577">
    <property type="component" value="Chromosome 2"/>
</dbReference>